<dbReference type="OrthoDB" id="7348799at2"/>
<reference evidence="3 4" key="1">
    <citation type="submission" date="2016-03" db="EMBL/GenBank/DDBJ databases">
        <title>Acinetobacter genomospecies 28 strain ANC 4149.</title>
        <authorList>
            <person name="Radolfova-Krizova L."/>
            <person name="Nemec A."/>
        </authorList>
    </citation>
    <scope>NUCLEOTIDE SEQUENCE [LARGE SCALE GENOMIC DNA]</scope>
    <source>
        <strain evidence="3 4">ANC 4149</strain>
    </source>
</reference>
<feature type="transmembrane region" description="Helical" evidence="1">
    <location>
        <begin position="7"/>
        <end position="26"/>
    </location>
</feature>
<dbReference type="CDD" id="cd03396">
    <property type="entry name" value="PAP2_like_6"/>
    <property type="match status" value="1"/>
</dbReference>
<feature type="transmembrane region" description="Helical" evidence="1">
    <location>
        <begin position="143"/>
        <end position="161"/>
    </location>
</feature>
<dbReference type="Proteomes" id="UP000076276">
    <property type="component" value="Unassembled WGS sequence"/>
</dbReference>
<name>A0A151XZJ3_9GAMM</name>
<comment type="caution">
    <text evidence="3">The sequence shown here is derived from an EMBL/GenBank/DDBJ whole genome shotgun (WGS) entry which is preliminary data.</text>
</comment>
<dbReference type="RefSeq" id="WP_067670471.1">
    <property type="nucleotide sequence ID" value="NZ_CBCSIK010000002.1"/>
</dbReference>
<keyword evidence="1" id="KW-0812">Transmembrane</keyword>
<protein>
    <recommendedName>
        <fullName evidence="2">Phosphatidic acid phosphatase type 2/haloperoxidase domain-containing protein</fullName>
    </recommendedName>
</protein>
<accession>A0A151XZJ3</accession>
<dbReference type="Pfam" id="PF01569">
    <property type="entry name" value="PAP2"/>
    <property type="match status" value="1"/>
</dbReference>
<keyword evidence="1" id="KW-0472">Membrane</keyword>
<evidence type="ECO:0000259" key="2">
    <source>
        <dbReference type="Pfam" id="PF01569"/>
    </source>
</evidence>
<feature type="domain" description="Phosphatidic acid phosphatase type 2/haloperoxidase" evidence="2">
    <location>
        <begin position="96"/>
        <end position="219"/>
    </location>
</feature>
<keyword evidence="4" id="KW-1185">Reference proteome</keyword>
<feature type="transmembrane region" description="Helical" evidence="1">
    <location>
        <begin position="200"/>
        <end position="217"/>
    </location>
</feature>
<keyword evidence="1" id="KW-1133">Transmembrane helix</keyword>
<dbReference type="Gene3D" id="1.20.144.10">
    <property type="entry name" value="Phosphatidic acid phosphatase type 2/haloperoxidase"/>
    <property type="match status" value="1"/>
</dbReference>
<evidence type="ECO:0000313" key="4">
    <source>
        <dbReference type="Proteomes" id="UP000076276"/>
    </source>
</evidence>
<dbReference type="InterPro" id="IPR000326">
    <property type="entry name" value="PAP2/HPO"/>
</dbReference>
<feature type="transmembrane region" description="Helical" evidence="1">
    <location>
        <begin position="92"/>
        <end position="111"/>
    </location>
</feature>
<sequence>MTDQQRFLFIQACLLFFCFAVLWVFFPVGGALDLSLIEPWMNKTGEFPLRNDWSLAVLNHSWVKNVLIGAYIIIFIKWIASFKYQPLKARRFEFGYFFWVAMLCTAVVGLLKSQSAHACPWSMTASLPHGFLWVLKNENGHCFPGGHASTGFAFMTGYFAYRLSHPKRAYFFLCSGFILGFAMGWAQMMRGAHFLSHNLWTAWIVWLVNVVFYGIFYQRISQYRHNSVHTDQQKNAAALQPNLK</sequence>
<feature type="transmembrane region" description="Helical" evidence="1">
    <location>
        <begin position="168"/>
        <end position="188"/>
    </location>
</feature>
<dbReference type="AlphaFoldDB" id="A0A151XZJ3"/>
<dbReference type="SUPFAM" id="SSF48317">
    <property type="entry name" value="Acid phosphatase/Vanadium-dependent haloperoxidase"/>
    <property type="match status" value="1"/>
</dbReference>
<evidence type="ECO:0000256" key="1">
    <source>
        <dbReference type="SAM" id="Phobius"/>
    </source>
</evidence>
<proteinExistence type="predicted"/>
<organism evidence="3 4">
    <name type="scientific">Acinetobacter pragensis</name>
    <dbReference type="NCBI Taxonomy" id="1806892"/>
    <lineage>
        <taxon>Bacteria</taxon>
        <taxon>Pseudomonadati</taxon>
        <taxon>Pseudomonadota</taxon>
        <taxon>Gammaproteobacteria</taxon>
        <taxon>Moraxellales</taxon>
        <taxon>Moraxellaceae</taxon>
        <taxon>Acinetobacter</taxon>
    </lineage>
</organism>
<dbReference type="InterPro" id="IPR036938">
    <property type="entry name" value="PAP2/HPO_sf"/>
</dbReference>
<dbReference type="STRING" id="1806892.AZH43_15755"/>
<dbReference type="EMBL" id="LUAW01000031">
    <property type="protein sequence ID" value="KYQ71230.1"/>
    <property type="molecule type" value="Genomic_DNA"/>
</dbReference>
<feature type="transmembrane region" description="Helical" evidence="1">
    <location>
        <begin position="62"/>
        <end position="80"/>
    </location>
</feature>
<gene>
    <name evidence="3" type="ORF">AZH43_15755</name>
</gene>
<evidence type="ECO:0000313" key="3">
    <source>
        <dbReference type="EMBL" id="KYQ71230.1"/>
    </source>
</evidence>